<dbReference type="PRINTS" id="PR01021">
    <property type="entry name" value="OMPADOMAIN"/>
</dbReference>
<organism evidence="6 7">
    <name type="scientific">Shiella aurantiaca</name>
    <dbReference type="NCBI Taxonomy" id="3058365"/>
    <lineage>
        <taxon>Bacteria</taxon>
        <taxon>Pseudomonadati</taxon>
        <taxon>Bacteroidota</taxon>
        <taxon>Cytophagia</taxon>
        <taxon>Cytophagales</taxon>
        <taxon>Shiellaceae</taxon>
        <taxon>Shiella</taxon>
    </lineage>
</organism>
<evidence type="ECO:0000256" key="1">
    <source>
        <dbReference type="ARBA" id="ARBA00004442"/>
    </source>
</evidence>
<dbReference type="InterPro" id="IPR006664">
    <property type="entry name" value="OMP_bac"/>
</dbReference>
<dbReference type="Gene3D" id="3.30.1330.60">
    <property type="entry name" value="OmpA-like domain"/>
    <property type="match status" value="1"/>
</dbReference>
<dbReference type="Proteomes" id="UP001168552">
    <property type="component" value="Unassembled WGS sequence"/>
</dbReference>
<dbReference type="PANTHER" id="PTHR30329:SF21">
    <property type="entry name" value="LIPOPROTEIN YIAD-RELATED"/>
    <property type="match status" value="1"/>
</dbReference>
<keyword evidence="7" id="KW-1185">Reference proteome</keyword>
<protein>
    <submittedName>
        <fullName evidence="6">OmpA family protein</fullName>
    </submittedName>
</protein>
<dbReference type="EMBL" id="JAUHJS010000003">
    <property type="protein sequence ID" value="MDN4165380.1"/>
    <property type="molecule type" value="Genomic_DNA"/>
</dbReference>
<evidence type="ECO:0000256" key="4">
    <source>
        <dbReference type="PROSITE-ProRule" id="PRU00473"/>
    </source>
</evidence>
<dbReference type="PANTHER" id="PTHR30329">
    <property type="entry name" value="STATOR ELEMENT OF FLAGELLAR MOTOR COMPLEX"/>
    <property type="match status" value="1"/>
</dbReference>
<evidence type="ECO:0000313" key="7">
    <source>
        <dbReference type="Proteomes" id="UP001168552"/>
    </source>
</evidence>
<keyword evidence="2 4" id="KW-0472">Membrane</keyword>
<reference evidence="6" key="1">
    <citation type="submission" date="2023-06" db="EMBL/GenBank/DDBJ databases">
        <title>Cytophagales bacterium Strain LB-30, isolated from soil.</title>
        <authorList>
            <person name="Liu B."/>
        </authorList>
    </citation>
    <scope>NUCLEOTIDE SEQUENCE</scope>
    <source>
        <strain evidence="6">LB-30</strain>
    </source>
</reference>
<dbReference type="PROSITE" id="PS51123">
    <property type="entry name" value="OMPA_2"/>
    <property type="match status" value="1"/>
</dbReference>
<dbReference type="InterPro" id="IPR011659">
    <property type="entry name" value="WD40"/>
</dbReference>
<comment type="subcellular location">
    <subcellularLocation>
        <location evidence="1">Cell outer membrane</location>
    </subcellularLocation>
</comment>
<evidence type="ECO:0000256" key="3">
    <source>
        <dbReference type="ARBA" id="ARBA00023237"/>
    </source>
</evidence>
<gene>
    <name evidence="6" type="ORF">QWY31_07695</name>
</gene>
<name>A0ABT8F4P7_9BACT</name>
<dbReference type="InterPro" id="IPR050330">
    <property type="entry name" value="Bact_OuterMem_StrucFunc"/>
</dbReference>
<proteinExistence type="predicted"/>
<dbReference type="InterPro" id="IPR006665">
    <property type="entry name" value="OmpA-like"/>
</dbReference>
<evidence type="ECO:0000256" key="2">
    <source>
        <dbReference type="ARBA" id="ARBA00023136"/>
    </source>
</evidence>
<dbReference type="Pfam" id="PF07676">
    <property type="entry name" value="PD40"/>
    <property type="match status" value="2"/>
</dbReference>
<dbReference type="Pfam" id="PF00691">
    <property type="entry name" value="OmpA"/>
    <property type="match status" value="1"/>
</dbReference>
<dbReference type="SUPFAM" id="SSF82171">
    <property type="entry name" value="DPP6 N-terminal domain-like"/>
    <property type="match status" value="1"/>
</dbReference>
<sequence length="524" mass="58657">MRYWLFFLLFFSERLLFSQSVSPQRIIGSAYHEFAPMESPDGETLFYSVAKHPTNVAGVKDEGDIWMVTKKDNAWGIPRPVSFPWNDRQRNQIVGFFNQGQSVLLLNEWIPEGSSYKVRQGLSVSHKVNANWTIPVSVSIDYFFNESSDYSMQLSADGKVLLMSLESYGRVGAEDLYVSFRKEDGNFSEPVHLGWDVNTKFQEMYPFLSADAKRLYFSSNGFPGMGSKDIFMSERLDDSWKKWSVPINQGFTINSEGSEWSYSEPEGKEYAYFVSTQNSEGFGDIWQMPKLPTDSADSLSIVPVLPLALTLPAEDSSQVASPPLMKSTYNFTAVVVSAEDKQMIALSSIRVSHTGDTLLQVINPANPISCELDKEKTYWLEVEAKGYFPLSKSVVFTGNNDSLYLKPLAVGTTVALKDVLFEKGSEVMIDISYKELEKVVKLMQANPTVEIALSGHTDNQGSAKLNLRLSQQRVDAVKAYLVKMGVDEGRISGKGYGGTKPIASNANEESRKQNRRVELTIVKN</sequence>
<dbReference type="CDD" id="cd07185">
    <property type="entry name" value="OmpA_C-like"/>
    <property type="match status" value="1"/>
</dbReference>
<dbReference type="RefSeq" id="WP_320003905.1">
    <property type="nucleotide sequence ID" value="NZ_JAUHJS010000003.1"/>
</dbReference>
<accession>A0ABT8F4P7</accession>
<evidence type="ECO:0000259" key="5">
    <source>
        <dbReference type="PROSITE" id="PS51123"/>
    </source>
</evidence>
<dbReference type="SUPFAM" id="SSF103088">
    <property type="entry name" value="OmpA-like"/>
    <property type="match status" value="1"/>
</dbReference>
<keyword evidence="3" id="KW-0998">Cell outer membrane</keyword>
<feature type="domain" description="OmpA-like" evidence="5">
    <location>
        <begin position="410"/>
        <end position="524"/>
    </location>
</feature>
<dbReference type="InterPro" id="IPR036737">
    <property type="entry name" value="OmpA-like_sf"/>
</dbReference>
<evidence type="ECO:0000313" key="6">
    <source>
        <dbReference type="EMBL" id="MDN4165380.1"/>
    </source>
</evidence>
<comment type="caution">
    <text evidence="6">The sequence shown here is derived from an EMBL/GenBank/DDBJ whole genome shotgun (WGS) entry which is preliminary data.</text>
</comment>